<keyword evidence="2" id="KW-0597">Phosphoprotein</keyword>
<evidence type="ECO:0000256" key="1">
    <source>
        <dbReference type="ARBA" id="ARBA00008590"/>
    </source>
</evidence>
<evidence type="ECO:0000313" key="6">
    <source>
        <dbReference type="Ensembl" id="ENSCCRP00015062372.1"/>
    </source>
</evidence>
<evidence type="ECO:0000256" key="2">
    <source>
        <dbReference type="ARBA" id="ARBA00022553"/>
    </source>
</evidence>
<dbReference type="GO" id="GO:0072659">
    <property type="term" value="P:protein localization to plasma membrane"/>
    <property type="evidence" value="ECO:0007669"/>
    <property type="project" value="TreeGrafter"/>
</dbReference>
<feature type="region of interest" description="Disordered" evidence="3">
    <location>
        <begin position="657"/>
        <end position="687"/>
    </location>
</feature>
<dbReference type="Pfam" id="PF25332">
    <property type="entry name" value="C2_PACS_N"/>
    <property type="match status" value="1"/>
</dbReference>
<name>A0A8C1W8K8_CYPCA</name>
<dbReference type="InterPro" id="IPR057541">
    <property type="entry name" value="PACS1/2_N"/>
</dbReference>
<evidence type="ECO:0000313" key="7">
    <source>
        <dbReference type="Proteomes" id="UP000694700"/>
    </source>
</evidence>
<accession>A0A8C1W8K8</accession>
<dbReference type="Ensembl" id="ENSCCRT00015064415.1">
    <property type="protein sequence ID" value="ENSCCRP00015062372.1"/>
    <property type="gene ID" value="ENSCCRG00015023950.1"/>
</dbReference>
<dbReference type="AlphaFoldDB" id="A0A8C1W8K8"/>
<evidence type="ECO:0000256" key="3">
    <source>
        <dbReference type="SAM" id="MobiDB-lite"/>
    </source>
</evidence>
<feature type="domain" description="Phosphofurin acidic cluster sorting protein 1/2 C-terminal" evidence="4">
    <location>
        <begin position="425"/>
        <end position="826"/>
    </location>
</feature>
<evidence type="ECO:0000259" key="5">
    <source>
        <dbReference type="Pfam" id="PF25332"/>
    </source>
</evidence>
<protein>
    <submittedName>
        <fullName evidence="6">Phosphofurin acidic cluster sorting protein 2</fullName>
    </submittedName>
</protein>
<feature type="region of interest" description="Disordered" evidence="3">
    <location>
        <begin position="297"/>
        <end position="320"/>
    </location>
</feature>
<dbReference type="GO" id="GO:0044325">
    <property type="term" value="F:transmembrane transporter binding"/>
    <property type="evidence" value="ECO:0007669"/>
    <property type="project" value="TreeGrafter"/>
</dbReference>
<dbReference type="InterPro" id="IPR019381">
    <property type="entry name" value="PACS1/2_C"/>
</dbReference>
<feature type="region of interest" description="Disordered" evidence="3">
    <location>
        <begin position="168"/>
        <end position="204"/>
    </location>
</feature>
<feature type="region of interest" description="Disordered" evidence="3">
    <location>
        <begin position="365"/>
        <end position="408"/>
    </location>
</feature>
<feature type="domain" description="Phosphofurin acidic cluster sorting protein 1/2 N-terminal C2" evidence="5">
    <location>
        <begin position="65"/>
        <end position="149"/>
    </location>
</feature>
<feature type="compositionally biased region" description="Polar residues" evidence="3">
    <location>
        <begin position="399"/>
        <end position="408"/>
    </location>
</feature>
<dbReference type="Pfam" id="PF10254">
    <property type="entry name" value="Pacs-1"/>
    <property type="match status" value="1"/>
</dbReference>
<dbReference type="Proteomes" id="UP000694700">
    <property type="component" value="Unplaced"/>
</dbReference>
<evidence type="ECO:0000259" key="4">
    <source>
        <dbReference type="Pfam" id="PF10254"/>
    </source>
</evidence>
<organism evidence="6 7">
    <name type="scientific">Cyprinus carpio</name>
    <name type="common">Common carp</name>
    <dbReference type="NCBI Taxonomy" id="7962"/>
    <lineage>
        <taxon>Eukaryota</taxon>
        <taxon>Metazoa</taxon>
        <taxon>Chordata</taxon>
        <taxon>Craniata</taxon>
        <taxon>Vertebrata</taxon>
        <taxon>Euteleostomi</taxon>
        <taxon>Actinopterygii</taxon>
        <taxon>Neopterygii</taxon>
        <taxon>Teleostei</taxon>
        <taxon>Ostariophysi</taxon>
        <taxon>Cypriniformes</taxon>
        <taxon>Cyprinidae</taxon>
        <taxon>Cyprininae</taxon>
        <taxon>Cyprinus</taxon>
    </lineage>
</organism>
<comment type="similarity">
    <text evidence="1">Belongs to the PACS family.</text>
</comment>
<dbReference type="PANTHER" id="PTHR13280:SF15">
    <property type="entry name" value="PHOSPHOFURIN ACIDIC CLUSTER SORTING PROTEIN 2"/>
    <property type="match status" value="1"/>
</dbReference>
<dbReference type="PANTHER" id="PTHR13280">
    <property type="entry name" value="PHOSPHOFURIN ACIDIC CLUSTER SORTING PROTEIN"/>
    <property type="match status" value="1"/>
</dbReference>
<proteinExistence type="inferred from homology"/>
<feature type="region of interest" description="Disordered" evidence="3">
    <location>
        <begin position="261"/>
        <end position="285"/>
    </location>
</feature>
<reference evidence="6" key="1">
    <citation type="submission" date="2025-08" db="UniProtKB">
        <authorList>
            <consortium name="Ensembl"/>
        </authorList>
    </citation>
    <scope>IDENTIFICATION</scope>
</reference>
<sequence length="832" mass="92731">MAERSGRLSFPGSGALNRPVPMNLFATWEIDGSSPNCIPRLCSLTLKKLVVMKELDKELISVVIAVKIQYPHFLKREGNKLQILLQRRKRYKNRTILGYKTLAAGSIDMAEVMQHPAEGGQVLALCSNQKEFLGKVAEIWIYSLSSQPIDHEEAAILGQKIKCSDNYSEEEYESFSSEQEASDDAAQGQDLEDDEYEIRKPKKQRRSIVRTASITRQQNFKQRVVALLKRFRVSDEVLDSEQDPAEPPPEVEEDLDLESLEFENPSDSGPDLDDDESVLSTPKPKLKPYFEGISLSSSQTEIGSIHSVRSQREPPSPMDPDKIRAVGGKFQMDNESDNVSMVQLEMMDSMDSFMERLPPTGRMTKTESLIIPSNRVEPKLAGRRGRSTSLKERQPSRPPNQRANSLDNECSLDTRCHLQIPRKTVYDQLNHILVSDSHLPDSIILINTSDWQGQYVSEVLQNHGLPVVCTCTMADIQAALSTIISRIQRFCNSNSVTPSPVRIGVAGAQHYLSVVLRLFVDHLTNKTPDWLGYLRFLIIPLGVHPVAKYLASIDYRYNSLFQDSAWRDLFHKPEAPTSAVQDSPDVVSRVTQYMLGANGALQLPIAEAMLTYKQKSPDEDSCQKFIPFIGVVKVGLLFVGDSDDAAPVGSSLLSSTPPAQISPLLKEASPTPPSSPSVHMSSSPGGGQGELMGLQVDYWIAPSERKKEVEKRDSKNTLKGTFRSLQVSRLPLGGAEATHQPTMSMTVVTKEKNKKVMFLPKKTKDKEAESKSQVIEGISRLICTAKHQQTMLKVLIDGVEWNDVKFFQLAAQWSSHVKHFPLAIFGPSKGPY</sequence>